<dbReference type="InterPro" id="IPR003781">
    <property type="entry name" value="CoA-bd"/>
</dbReference>
<dbReference type="CDD" id="cd04301">
    <property type="entry name" value="NAT_SF"/>
    <property type="match status" value="1"/>
</dbReference>
<dbReference type="Pfam" id="PF13380">
    <property type="entry name" value="CoA_binding_2"/>
    <property type="match status" value="1"/>
</dbReference>
<dbReference type="SUPFAM" id="SSF55729">
    <property type="entry name" value="Acyl-CoA N-acyltransferases (Nat)"/>
    <property type="match status" value="1"/>
</dbReference>
<dbReference type="SUPFAM" id="SSF51735">
    <property type="entry name" value="NAD(P)-binding Rossmann-fold domains"/>
    <property type="match status" value="1"/>
</dbReference>
<dbReference type="InterPro" id="IPR051538">
    <property type="entry name" value="Acyl-CoA_Synth/Transferase"/>
</dbReference>
<gene>
    <name evidence="5" type="ORF">VEZ01S_23_00410</name>
</gene>
<dbReference type="SUPFAM" id="SSF52210">
    <property type="entry name" value="Succinyl-CoA synthetase domains"/>
    <property type="match status" value="2"/>
</dbReference>
<dbReference type="PANTHER" id="PTHR43334:SF1">
    <property type="entry name" value="3-HYDROXYPROPIONATE--COA LIGASE [ADP-FORMING]"/>
    <property type="match status" value="1"/>
</dbReference>
<name>U3CFS8_9VIBR</name>
<keyword evidence="6" id="KW-1185">Reference proteome</keyword>
<feature type="domain" description="N-acetyltransferase" evidence="4">
    <location>
        <begin position="654"/>
        <end position="804"/>
    </location>
</feature>
<dbReference type="InterPro" id="IPR032875">
    <property type="entry name" value="Succ_CoA_lig_flav_dom"/>
</dbReference>
<dbReference type="OrthoDB" id="9807426at2"/>
<protein>
    <submittedName>
        <fullName evidence="5">Putative CoA-binding protein</fullName>
    </submittedName>
</protein>
<dbReference type="PANTHER" id="PTHR43334">
    <property type="entry name" value="ACETATE--COA LIGASE [ADP-FORMING]"/>
    <property type="match status" value="1"/>
</dbReference>
<dbReference type="AlphaFoldDB" id="U3CFS8"/>
<dbReference type="Pfam" id="PF00583">
    <property type="entry name" value="Acetyltransf_1"/>
    <property type="match status" value="1"/>
</dbReference>
<dbReference type="GO" id="GO:0016874">
    <property type="term" value="F:ligase activity"/>
    <property type="evidence" value="ECO:0007669"/>
    <property type="project" value="UniProtKB-KW"/>
</dbReference>
<dbReference type="Pfam" id="PF13607">
    <property type="entry name" value="Succ_CoA_lig"/>
    <property type="match status" value="1"/>
</dbReference>
<dbReference type="GO" id="GO:0005524">
    <property type="term" value="F:ATP binding"/>
    <property type="evidence" value="ECO:0007669"/>
    <property type="project" value="UniProtKB-KW"/>
</dbReference>
<dbReference type="InterPro" id="IPR016102">
    <property type="entry name" value="Succinyl-CoA_synth-like"/>
</dbReference>
<reference evidence="5 6" key="1">
    <citation type="submission" date="2013-09" db="EMBL/GenBank/DDBJ databases">
        <title>Whole genome shotgun sequence of Vibrio ezurae NBRC 102218.</title>
        <authorList>
            <person name="Yoshida I."/>
            <person name="Hosoyama A."/>
            <person name="Numata M."/>
            <person name="Hashimoto M."/>
            <person name="Hosoyama Y."/>
            <person name="Tsuchikane K."/>
            <person name="Noguchi M."/>
            <person name="Hirakata S."/>
            <person name="Ichikawa N."/>
            <person name="Ohji S."/>
            <person name="Yamazoe A."/>
            <person name="Fujita N."/>
        </authorList>
    </citation>
    <scope>NUCLEOTIDE SEQUENCE [LARGE SCALE GENOMIC DNA]</scope>
    <source>
        <strain evidence="5 6">NBRC 102218</strain>
    </source>
</reference>
<dbReference type="Gene3D" id="3.30.470.20">
    <property type="entry name" value="ATP-grasp fold, B domain"/>
    <property type="match status" value="1"/>
</dbReference>
<dbReference type="GO" id="GO:0016747">
    <property type="term" value="F:acyltransferase activity, transferring groups other than amino-acyl groups"/>
    <property type="evidence" value="ECO:0007669"/>
    <property type="project" value="InterPro"/>
</dbReference>
<proteinExistence type="predicted"/>
<evidence type="ECO:0000256" key="3">
    <source>
        <dbReference type="ARBA" id="ARBA00022840"/>
    </source>
</evidence>
<dbReference type="Pfam" id="PF13549">
    <property type="entry name" value="ATP-grasp_5"/>
    <property type="match status" value="1"/>
</dbReference>
<dbReference type="eggNOG" id="COG1042">
    <property type="taxonomic scope" value="Bacteria"/>
</dbReference>
<evidence type="ECO:0000259" key="4">
    <source>
        <dbReference type="PROSITE" id="PS51186"/>
    </source>
</evidence>
<evidence type="ECO:0000256" key="2">
    <source>
        <dbReference type="ARBA" id="ARBA00022741"/>
    </source>
</evidence>
<sequence length="804" mass="88723">MSPMDSLFNPSAIAIIGASNRPMSPGKVMVDNLLLSGFGGTVLPVNPKHTSVSGVLCYPNIESLPLVPDLAIICVDHQELPSLFSDLDDKGVRAAILIANSLFDEQQHQALKQQAKLHNIRIVGPNSLGLCMPWASINASLSPVKVLPGKIAFISQSAAIATTVLDWANDKQIGFSAFVSIGSMADVGIAEVIDYLSMHSKTEAILLYVEHIQDARRFMSAARAASRNKRVLVLKGARSEVGKDLSMLHHGGSKSLNVVYDSAFDRCGLLRVHSTHELFAAAETLTHSIPLKGKRLAMISNGSGPAVIASDVLQHLGGKLAEFSDDILGKLKSVSNECTVNPIDLSGDWQSTKLLKAFTLLLDSKDIDAVLVLYSPSAISDPLSTASQLLEIYRRHPNRKRINLLTNWLGETSAKQARSLFSKHGIPTYRTPESSIMAFMHLVRYRASQVQLMETPLSIEHIAQAGIKAKNLLLQQTKPELSIDKIAQLLDCYQIPTLSHDRAKEATVSLHLNCDPTFGPVILLGNEQHQLQLKEQRLNTQQLNDQYCVAGFPPLNDKLSKLLIKNALQRRNLSPISNTQFESLTQILVRFSQLIVDQGCIESMHLNVSFNHLEHCQITPIHTRLNSAIERPLAILPYPIELESTVTLKDNTQLLLRPIRPEDEPLHAQFINNVSKEDLYKRFFSDVGEFDHQALANLTQIDYDREMALVLVKDKQILGVVRAITDIRINSAEFAVLIRSDMKGKGLGRILMQSIIDYCKNKGIQHMNGMTMPSNKGMVTLAQKLGFSAKVDFEEGVVEMALNL</sequence>
<keyword evidence="3" id="KW-0067">ATP-binding</keyword>
<dbReference type="SMART" id="SM00881">
    <property type="entry name" value="CoA_binding"/>
    <property type="match status" value="1"/>
</dbReference>
<dbReference type="InterPro" id="IPR036291">
    <property type="entry name" value="NAD(P)-bd_dom_sf"/>
</dbReference>
<dbReference type="RefSeq" id="WP_021713797.1">
    <property type="nucleotide sequence ID" value="NZ_BATM01000023.1"/>
</dbReference>
<dbReference type="PROSITE" id="PS51186">
    <property type="entry name" value="GNAT"/>
    <property type="match status" value="1"/>
</dbReference>
<evidence type="ECO:0000256" key="1">
    <source>
        <dbReference type="ARBA" id="ARBA00022598"/>
    </source>
</evidence>
<keyword evidence="2" id="KW-0547">Nucleotide-binding</keyword>
<dbReference type="Proteomes" id="UP000016562">
    <property type="component" value="Unassembled WGS sequence"/>
</dbReference>
<dbReference type="InterPro" id="IPR016181">
    <property type="entry name" value="Acyl_CoA_acyltransferase"/>
</dbReference>
<dbReference type="eggNOG" id="COG1670">
    <property type="taxonomic scope" value="Bacteria"/>
</dbReference>
<keyword evidence="1" id="KW-0436">Ligase</keyword>
<dbReference type="Gene3D" id="3.40.50.720">
    <property type="entry name" value="NAD(P)-binding Rossmann-like Domain"/>
    <property type="match status" value="1"/>
</dbReference>
<evidence type="ECO:0000313" key="6">
    <source>
        <dbReference type="Proteomes" id="UP000016562"/>
    </source>
</evidence>
<comment type="caution">
    <text evidence="5">The sequence shown here is derived from an EMBL/GenBank/DDBJ whole genome shotgun (WGS) entry which is preliminary data.</text>
</comment>
<dbReference type="Gene3D" id="3.40.630.30">
    <property type="match status" value="1"/>
</dbReference>
<dbReference type="STRING" id="1219080.VEZ01S_23_00410"/>
<dbReference type="InterPro" id="IPR000182">
    <property type="entry name" value="GNAT_dom"/>
</dbReference>
<evidence type="ECO:0000313" key="5">
    <source>
        <dbReference type="EMBL" id="GAD80089.1"/>
    </source>
</evidence>
<dbReference type="EMBL" id="BATM01000023">
    <property type="protein sequence ID" value="GAD80089.1"/>
    <property type="molecule type" value="Genomic_DNA"/>
</dbReference>
<dbReference type="Gene3D" id="3.40.50.261">
    <property type="entry name" value="Succinyl-CoA synthetase domains"/>
    <property type="match status" value="2"/>
</dbReference>
<accession>U3CFS8</accession>
<organism evidence="5 6">
    <name type="scientific">Vibrio ezurae NBRC 102218</name>
    <dbReference type="NCBI Taxonomy" id="1219080"/>
    <lineage>
        <taxon>Bacteria</taxon>
        <taxon>Pseudomonadati</taxon>
        <taxon>Pseudomonadota</taxon>
        <taxon>Gammaproteobacteria</taxon>
        <taxon>Vibrionales</taxon>
        <taxon>Vibrionaceae</taxon>
        <taxon>Vibrio</taxon>
    </lineage>
</organism>